<evidence type="ECO:0000313" key="2">
    <source>
        <dbReference type="Proteomes" id="UP000814176"/>
    </source>
</evidence>
<dbReference type="GeneID" id="72007291"/>
<evidence type="ECO:0008006" key="3">
    <source>
        <dbReference type="Google" id="ProtNLM"/>
    </source>
</evidence>
<keyword evidence="2" id="KW-1185">Reference proteome</keyword>
<comment type="caution">
    <text evidence="1">The sequence shown here is derived from an EMBL/GenBank/DDBJ whole genome shotgun (WGS) entry which is preliminary data.</text>
</comment>
<reference evidence="1 2" key="1">
    <citation type="journal article" date="2021" name="Environ. Microbiol.">
        <title>Gene family expansions and transcriptome signatures uncover fungal adaptations to wood decay.</title>
        <authorList>
            <person name="Hage H."/>
            <person name="Miyauchi S."/>
            <person name="Viragh M."/>
            <person name="Drula E."/>
            <person name="Min B."/>
            <person name="Chaduli D."/>
            <person name="Navarro D."/>
            <person name="Favel A."/>
            <person name="Norest M."/>
            <person name="Lesage-Meessen L."/>
            <person name="Balint B."/>
            <person name="Merenyi Z."/>
            <person name="de Eugenio L."/>
            <person name="Morin E."/>
            <person name="Martinez A.T."/>
            <person name="Baldrian P."/>
            <person name="Stursova M."/>
            <person name="Martinez M.J."/>
            <person name="Novotny C."/>
            <person name="Magnuson J.K."/>
            <person name="Spatafora J.W."/>
            <person name="Maurice S."/>
            <person name="Pangilinan J."/>
            <person name="Andreopoulos W."/>
            <person name="LaButti K."/>
            <person name="Hundley H."/>
            <person name="Na H."/>
            <person name="Kuo A."/>
            <person name="Barry K."/>
            <person name="Lipzen A."/>
            <person name="Henrissat B."/>
            <person name="Riley R."/>
            <person name="Ahrendt S."/>
            <person name="Nagy L.G."/>
            <person name="Grigoriev I.V."/>
            <person name="Martin F."/>
            <person name="Rosso M.N."/>
        </authorList>
    </citation>
    <scope>NUCLEOTIDE SEQUENCE [LARGE SCALE GENOMIC DNA]</scope>
    <source>
        <strain evidence="1 2">CIRM-BRFM 1785</strain>
    </source>
</reference>
<protein>
    <recommendedName>
        <fullName evidence="3">F-box domain-containing protein</fullName>
    </recommendedName>
</protein>
<dbReference type="Proteomes" id="UP000814176">
    <property type="component" value="Unassembled WGS sequence"/>
</dbReference>
<dbReference type="SUPFAM" id="SSF52047">
    <property type="entry name" value="RNI-like"/>
    <property type="match status" value="1"/>
</dbReference>
<gene>
    <name evidence="1" type="ORF">C8Q71DRAFT_842910</name>
</gene>
<organism evidence="1 2">
    <name type="scientific">Rhodofomes roseus</name>
    <dbReference type="NCBI Taxonomy" id="34475"/>
    <lineage>
        <taxon>Eukaryota</taxon>
        <taxon>Fungi</taxon>
        <taxon>Dikarya</taxon>
        <taxon>Basidiomycota</taxon>
        <taxon>Agaricomycotina</taxon>
        <taxon>Agaricomycetes</taxon>
        <taxon>Polyporales</taxon>
        <taxon>Rhodofomes</taxon>
    </lineage>
</organism>
<name>A0ABQ8K110_9APHY</name>
<sequence length="309" mass="35364">MHLSARTCRPRFPIEVSEHVLDFVWPDRTTLLSCTLVCRAWLPRARLNLLYEVRIRDTGQDRSLRSFISQYPSYCAVIRRLVISPKNSAAQSLLSSFPLELAHELAHIEYIRVLNNRRPFTYYAQSQSLAALTRWTSIRKLEIRGYTFSALQAFSRLIIAVPSVTSLVFESLRWTEAEWTPQEYLPVPTCFLPENIAMSDIRWSDAVVDMLIDLANPSSLHTLNLQAVTKQELPYVDRLIRTFGPALRHLVLGSVPTSWPPGTTLYPQLAENVNLQTLHLHFQARGEWIVPMLSQLARHVPPSSSFKKG</sequence>
<accession>A0ABQ8K110</accession>
<dbReference type="RefSeq" id="XP_047773686.1">
    <property type="nucleotide sequence ID" value="XM_047926559.1"/>
</dbReference>
<evidence type="ECO:0000313" key="1">
    <source>
        <dbReference type="EMBL" id="KAH9830364.1"/>
    </source>
</evidence>
<proteinExistence type="predicted"/>
<dbReference type="EMBL" id="JADCUA010000032">
    <property type="protein sequence ID" value="KAH9830364.1"/>
    <property type="molecule type" value="Genomic_DNA"/>
</dbReference>